<gene>
    <name evidence="11" type="ORF">OBBRIDRAFT_834473</name>
</gene>
<feature type="compositionally biased region" description="Low complexity" evidence="9">
    <location>
        <begin position="872"/>
        <end position="898"/>
    </location>
</feature>
<dbReference type="Pfam" id="PF13639">
    <property type="entry name" value="zf-RING_2"/>
    <property type="match status" value="1"/>
</dbReference>
<dbReference type="GO" id="GO:0016020">
    <property type="term" value="C:membrane"/>
    <property type="evidence" value="ECO:0007669"/>
    <property type="project" value="UniProtKB-SubCell"/>
</dbReference>
<dbReference type="InterPro" id="IPR013083">
    <property type="entry name" value="Znf_RING/FYVE/PHD"/>
</dbReference>
<keyword evidence="7" id="KW-0472">Membrane</keyword>
<evidence type="ECO:0000256" key="8">
    <source>
        <dbReference type="PROSITE-ProRule" id="PRU00175"/>
    </source>
</evidence>
<feature type="compositionally biased region" description="Polar residues" evidence="9">
    <location>
        <begin position="846"/>
        <end position="871"/>
    </location>
</feature>
<feature type="compositionally biased region" description="Polar residues" evidence="9">
    <location>
        <begin position="384"/>
        <end position="426"/>
    </location>
</feature>
<feature type="compositionally biased region" description="Polar residues" evidence="9">
    <location>
        <begin position="699"/>
        <end position="724"/>
    </location>
</feature>
<protein>
    <recommendedName>
        <fullName evidence="10">RING-type domain-containing protein</fullName>
    </recommendedName>
</protein>
<feature type="compositionally biased region" description="Low complexity" evidence="9">
    <location>
        <begin position="493"/>
        <end position="508"/>
    </location>
</feature>
<feature type="region of interest" description="Disordered" evidence="9">
    <location>
        <begin position="1"/>
        <end position="443"/>
    </location>
</feature>
<name>A0A8E2DNS0_9APHY</name>
<evidence type="ECO:0000256" key="5">
    <source>
        <dbReference type="ARBA" id="ARBA00022833"/>
    </source>
</evidence>
<dbReference type="SUPFAM" id="SSF57850">
    <property type="entry name" value="RING/U-box"/>
    <property type="match status" value="1"/>
</dbReference>
<dbReference type="PANTHER" id="PTHR47168:SF1">
    <property type="entry name" value="OS02G0798600 PROTEIN"/>
    <property type="match status" value="1"/>
</dbReference>
<dbReference type="Gene3D" id="3.30.40.10">
    <property type="entry name" value="Zinc/RING finger domain, C3HC4 (zinc finger)"/>
    <property type="match status" value="1"/>
</dbReference>
<dbReference type="FunFam" id="3.30.40.10:FF:000728">
    <property type="entry name" value="Unplaced genomic scaffold supercont1.4, whole genome shotgun sequence"/>
    <property type="match status" value="1"/>
</dbReference>
<feature type="compositionally biased region" description="Polar residues" evidence="9">
    <location>
        <begin position="345"/>
        <end position="354"/>
    </location>
</feature>
<evidence type="ECO:0000256" key="6">
    <source>
        <dbReference type="ARBA" id="ARBA00022989"/>
    </source>
</evidence>
<comment type="subcellular location">
    <subcellularLocation>
        <location evidence="1">Membrane</location>
        <topology evidence="1">Single-pass membrane protein</topology>
    </subcellularLocation>
</comment>
<keyword evidence="4 8" id="KW-0863">Zinc-finger</keyword>
<feature type="compositionally biased region" description="Basic and acidic residues" evidence="9">
    <location>
        <begin position="200"/>
        <end position="211"/>
    </location>
</feature>
<dbReference type="PROSITE" id="PS50089">
    <property type="entry name" value="ZF_RING_2"/>
    <property type="match status" value="1"/>
</dbReference>
<evidence type="ECO:0000259" key="10">
    <source>
        <dbReference type="PROSITE" id="PS50089"/>
    </source>
</evidence>
<dbReference type="InterPro" id="IPR001841">
    <property type="entry name" value="Znf_RING"/>
</dbReference>
<keyword evidence="2" id="KW-0812">Transmembrane</keyword>
<dbReference type="EMBL" id="KV722391">
    <property type="protein sequence ID" value="OCH91123.1"/>
    <property type="molecule type" value="Genomic_DNA"/>
</dbReference>
<feature type="compositionally biased region" description="Polar residues" evidence="9">
    <location>
        <begin position="314"/>
        <end position="326"/>
    </location>
</feature>
<proteinExistence type="predicted"/>
<feature type="compositionally biased region" description="Basic and acidic residues" evidence="9">
    <location>
        <begin position="805"/>
        <end position="820"/>
    </location>
</feature>
<organism evidence="11 12">
    <name type="scientific">Obba rivulosa</name>
    <dbReference type="NCBI Taxonomy" id="1052685"/>
    <lineage>
        <taxon>Eukaryota</taxon>
        <taxon>Fungi</taxon>
        <taxon>Dikarya</taxon>
        <taxon>Basidiomycota</taxon>
        <taxon>Agaricomycotina</taxon>
        <taxon>Agaricomycetes</taxon>
        <taxon>Polyporales</taxon>
        <taxon>Gelatoporiaceae</taxon>
        <taxon>Obba</taxon>
    </lineage>
</organism>
<evidence type="ECO:0000256" key="9">
    <source>
        <dbReference type="SAM" id="MobiDB-lite"/>
    </source>
</evidence>
<dbReference type="CDD" id="cd16461">
    <property type="entry name" value="RING-H2_EL5-like"/>
    <property type="match status" value="1"/>
</dbReference>
<reference evidence="11 12" key="1">
    <citation type="submission" date="2016-07" db="EMBL/GenBank/DDBJ databases">
        <title>Draft genome of the white-rot fungus Obba rivulosa 3A-2.</title>
        <authorList>
            <consortium name="DOE Joint Genome Institute"/>
            <person name="Miettinen O."/>
            <person name="Riley R."/>
            <person name="Acob R."/>
            <person name="Barry K."/>
            <person name="Cullen D."/>
            <person name="De Vries R."/>
            <person name="Hainaut M."/>
            <person name="Hatakka A."/>
            <person name="Henrissat B."/>
            <person name="Hilden K."/>
            <person name="Kuo R."/>
            <person name="Labutti K."/>
            <person name="Lipzen A."/>
            <person name="Makela M.R."/>
            <person name="Sandor L."/>
            <person name="Spatafora J.W."/>
            <person name="Grigoriev I.V."/>
            <person name="Hibbett D.S."/>
        </authorList>
    </citation>
    <scope>NUCLEOTIDE SEQUENCE [LARGE SCALE GENOMIC DNA]</scope>
    <source>
        <strain evidence="11 12">3A-2</strain>
    </source>
</reference>
<feature type="region of interest" description="Disordered" evidence="9">
    <location>
        <begin position="631"/>
        <end position="669"/>
    </location>
</feature>
<feature type="region of interest" description="Disordered" evidence="9">
    <location>
        <begin position="838"/>
        <end position="905"/>
    </location>
</feature>
<dbReference type="GO" id="GO:0008270">
    <property type="term" value="F:zinc ion binding"/>
    <property type="evidence" value="ECO:0007669"/>
    <property type="project" value="UniProtKB-KW"/>
</dbReference>
<evidence type="ECO:0000256" key="1">
    <source>
        <dbReference type="ARBA" id="ARBA00004167"/>
    </source>
</evidence>
<feature type="compositionally biased region" description="Low complexity" evidence="9">
    <location>
        <begin position="77"/>
        <end position="86"/>
    </location>
</feature>
<feature type="compositionally biased region" description="Low complexity" evidence="9">
    <location>
        <begin position="565"/>
        <end position="607"/>
    </location>
</feature>
<evidence type="ECO:0000256" key="7">
    <source>
        <dbReference type="ARBA" id="ARBA00023136"/>
    </source>
</evidence>
<evidence type="ECO:0000313" key="11">
    <source>
        <dbReference type="EMBL" id="OCH91123.1"/>
    </source>
</evidence>
<feature type="region of interest" description="Disordered" evidence="9">
    <location>
        <begin position="558"/>
        <end position="611"/>
    </location>
</feature>
<dbReference type="OrthoDB" id="8062037at2759"/>
<feature type="compositionally biased region" description="Low complexity" evidence="9">
    <location>
        <begin position="333"/>
        <end position="342"/>
    </location>
</feature>
<accession>A0A8E2DNS0</accession>
<feature type="region of interest" description="Disordered" evidence="9">
    <location>
        <begin position="476"/>
        <end position="544"/>
    </location>
</feature>
<feature type="domain" description="RING-type" evidence="10">
    <location>
        <begin position="1087"/>
        <end position="1129"/>
    </location>
</feature>
<evidence type="ECO:0000313" key="12">
    <source>
        <dbReference type="Proteomes" id="UP000250043"/>
    </source>
</evidence>
<evidence type="ECO:0000256" key="4">
    <source>
        <dbReference type="ARBA" id="ARBA00022771"/>
    </source>
</evidence>
<keyword evidence="12" id="KW-1185">Reference proteome</keyword>
<feature type="compositionally biased region" description="Low complexity" evidence="9">
    <location>
        <begin position="254"/>
        <end position="268"/>
    </location>
</feature>
<feature type="compositionally biased region" description="Polar residues" evidence="9">
    <location>
        <begin position="141"/>
        <end position="152"/>
    </location>
</feature>
<feature type="compositionally biased region" description="Acidic residues" evidence="9">
    <location>
        <begin position="750"/>
        <end position="759"/>
    </location>
</feature>
<dbReference type="PANTHER" id="PTHR47168">
    <property type="entry name" value="RING ZINC FINGER DOMAIN SUPERFAMILY PROTEIN-RELATED"/>
    <property type="match status" value="1"/>
</dbReference>
<feature type="region of interest" description="Disordered" evidence="9">
    <location>
        <begin position="941"/>
        <end position="976"/>
    </location>
</feature>
<dbReference type="InterPro" id="IPR051653">
    <property type="entry name" value="E3_ligase_sorting_rcpt"/>
</dbReference>
<feature type="compositionally biased region" description="Basic and acidic residues" evidence="9">
    <location>
        <begin position="638"/>
        <end position="648"/>
    </location>
</feature>
<feature type="region of interest" description="Disordered" evidence="9">
    <location>
        <begin position="692"/>
        <end position="821"/>
    </location>
</feature>
<evidence type="ECO:0000256" key="3">
    <source>
        <dbReference type="ARBA" id="ARBA00022723"/>
    </source>
</evidence>
<keyword evidence="3" id="KW-0479">Metal-binding</keyword>
<evidence type="ECO:0000256" key="2">
    <source>
        <dbReference type="ARBA" id="ARBA00022692"/>
    </source>
</evidence>
<feature type="compositionally biased region" description="Basic and acidic residues" evidence="9">
    <location>
        <begin position="235"/>
        <end position="244"/>
    </location>
</feature>
<keyword evidence="6" id="KW-1133">Transmembrane helix</keyword>
<feature type="compositionally biased region" description="Basic and acidic residues" evidence="9">
    <location>
        <begin position="22"/>
        <end position="31"/>
    </location>
</feature>
<feature type="compositionally biased region" description="Basic residues" evidence="9">
    <location>
        <begin position="125"/>
        <end position="136"/>
    </location>
</feature>
<dbReference type="Proteomes" id="UP000250043">
    <property type="component" value="Unassembled WGS sequence"/>
</dbReference>
<sequence>MGQSVSRRSPAPPQTPLSQPADSERAARGNADEASSSSRPSPDKRSRRASRTLAPPGPSASGSSVNTDNSNGDTIVASSTPSSASSKRSKRSSLRRSILRYLPRSHSSSNSLHEPYSETEGTEQRKKRWRSSRRWSKAPMRTSNLRESTSGDTLRAGNEERVGDAVSGESSSGTQLHSRTPITHPSSTPLVDPNSQPPSEPEHNLTERASDRPNGPSSTPPTSEPLSSGAPRSQTSDEIRRDISDFLGNGPSLTATTTTPAAESGATARGIRPSITSAAPSANPGPTAEQGHDFAQQVPRQFPPPGTLVVVQGVVNTTDAPTTAQSPPGRGTSSAPSSAPEDSSLRQSASTLHSSYPEDRNGGRNRLSSLIPRPSSVLMRRLSSDTATTPETSNGDSTSASDFLSSATSEHTTQDNSSTGQHPSDSNAANNAENDGRPRPLSPGSIDVLGTLLSVAAAATAASLFSPNMVFGTANSSNSGSANSRPMSPTPTSGLNNLASLGGPLSGLAGFGVGPSPSPANVEPAPGIPGSGSAAGVQNPREARDRIRNVWDTLRDRLGRHTRDGPPTATSGAAPTATTTTSGESAPSTGAGVDTGASTGAGASTSAENEARMRPGEFMLAEMARALNTGLGLNGDATHPDLSSRRSESSGTTDAATAWPSVDDANRPMPAEDSFERFLINLQADLRVALTEGDAPSSGPEQTRSESATAPVPSSTAERASTESPVVPLTNADVTDIIHPSSEEASSPAENDDDDDDEPPPLQDVSDSSDDELDSEVYVPEASDVHPSPRIPTPIPTSGAAPLASEERGNIADRRSDRRPPGINLWRIYRFPPIHADQAQAHAAHTSPSNHTETASGLASTAAPLSSEGTQTASAATSSAATPAEQRRPTTQATTPAAHGDANSNSGVVVPVIVVGLQSVDMAHAHDHDHADHEAFFPSEEVPAGEGVGETPEDRESATATPTPMDGPTGQRGRNWHSRAANALRTLRPSRRGASQGGATTEGSGSRTFLIYVIGGYYPPNHHMVMGSDSLDSYEALWELAELLGQVKPPVATREDIDNSGLQIFKSTDLQAFEKEGKVASNCVDRCLICLDDYDTDDELRLMSCKHAFHKDCVDKWLQVGRNNCPACRSKGVSTVTDAQSS</sequence>
<keyword evidence="5" id="KW-0862">Zinc</keyword>
<dbReference type="AlphaFoldDB" id="A0A8E2DNS0"/>
<dbReference type="SMART" id="SM00184">
    <property type="entry name" value="RING"/>
    <property type="match status" value="1"/>
</dbReference>
<feature type="compositionally biased region" description="Basic residues" evidence="9">
    <location>
        <begin position="87"/>
        <end position="98"/>
    </location>
</feature>
<feature type="compositionally biased region" description="Polar residues" evidence="9">
    <location>
        <begin position="168"/>
        <end position="189"/>
    </location>
</feature>